<dbReference type="AlphaFoldDB" id="A0AAD1MX25"/>
<keyword evidence="1" id="KW-0732">Signal</keyword>
<reference evidence="2 3" key="1">
    <citation type="journal article" date="2019" name="Emerg. Microbes Infect.">
        <title>Comprehensive subspecies identification of 175 nontuberculous mycobacteria species based on 7547 genomic profiles.</title>
        <authorList>
            <person name="Matsumoto Y."/>
            <person name="Kinjo T."/>
            <person name="Motooka D."/>
            <person name="Nabeya D."/>
            <person name="Jung N."/>
            <person name="Uechi K."/>
            <person name="Horii T."/>
            <person name="Iida T."/>
            <person name="Fujita J."/>
            <person name="Nakamura S."/>
        </authorList>
    </citation>
    <scope>NUCLEOTIDE SEQUENCE [LARGE SCALE GENOMIC DNA]</scope>
    <source>
        <strain evidence="2 3">JCM 17423</strain>
    </source>
</reference>
<name>A0AAD1MX25_9MYCO</name>
<dbReference type="EMBL" id="AP022586">
    <property type="protein sequence ID" value="BBY19363.1"/>
    <property type="molecule type" value="Genomic_DNA"/>
</dbReference>
<dbReference type="InterPro" id="IPR055151">
    <property type="entry name" value="GH113"/>
</dbReference>
<proteinExistence type="predicted"/>
<keyword evidence="3" id="KW-1185">Reference proteome</keyword>
<feature type="signal peptide" evidence="1">
    <location>
        <begin position="1"/>
        <end position="27"/>
    </location>
</feature>
<evidence type="ECO:0000313" key="2">
    <source>
        <dbReference type="EMBL" id="BBY19363.1"/>
    </source>
</evidence>
<protein>
    <recommendedName>
        <fullName evidence="4">Glycoside hydrolase family 5 domain-containing protein</fullName>
    </recommendedName>
</protein>
<dbReference type="SUPFAM" id="SSF51445">
    <property type="entry name" value="(Trans)glycosidases"/>
    <property type="match status" value="1"/>
</dbReference>
<dbReference type="Proteomes" id="UP000466607">
    <property type="component" value="Chromosome"/>
</dbReference>
<dbReference type="Pfam" id="PF22612">
    <property type="entry name" value="GH113"/>
    <property type="match status" value="1"/>
</dbReference>
<evidence type="ECO:0000313" key="3">
    <source>
        <dbReference type="Proteomes" id="UP000466607"/>
    </source>
</evidence>
<evidence type="ECO:0008006" key="4">
    <source>
        <dbReference type="Google" id="ProtNLM"/>
    </source>
</evidence>
<evidence type="ECO:0000256" key="1">
    <source>
        <dbReference type="SAM" id="SignalP"/>
    </source>
</evidence>
<gene>
    <name evidence="2" type="ORF">MLIT_49550</name>
</gene>
<feature type="chain" id="PRO_5042166509" description="Glycoside hydrolase family 5 domain-containing protein" evidence="1">
    <location>
        <begin position="28"/>
        <end position="351"/>
    </location>
</feature>
<dbReference type="InterPro" id="IPR017853">
    <property type="entry name" value="GH"/>
</dbReference>
<dbReference type="RefSeq" id="WP_134056555.1">
    <property type="nucleotide sequence ID" value="NZ_AP022586.1"/>
</dbReference>
<organism evidence="2 3">
    <name type="scientific">Mycolicibacterium litorale</name>
    <dbReference type="NCBI Taxonomy" id="758802"/>
    <lineage>
        <taxon>Bacteria</taxon>
        <taxon>Bacillati</taxon>
        <taxon>Actinomycetota</taxon>
        <taxon>Actinomycetes</taxon>
        <taxon>Mycobacteriales</taxon>
        <taxon>Mycobacteriaceae</taxon>
        <taxon>Mycolicibacterium</taxon>
    </lineage>
</organism>
<dbReference type="CDD" id="cd19608">
    <property type="entry name" value="GH113_mannanase-like"/>
    <property type="match status" value="1"/>
</dbReference>
<accession>A0AAD1MX25</accession>
<sequence length="351" mass="38881">MRPLAVIGIVVAAIVAFSVTTTNVACSDAPTPVQRGLVLPTWERNGYSTTDTAKAMQAITSVGANWVQVVPTWYQATRTSSDLEPNESTVTDDDLRHVIGLARVRGLKVLLKPHVDPMDGTHRTRIEPSDPDAWFRSYQRFITHYADIGRELGVEEFAVGTELRSLSGNRADWLAVVQAVRSRYRGPLVYAANHDEYQQVTFWDAVDLVGIDAYWQLSPEPTADVSRLQAAFAPICDRLAEFSRRVNRRVLFTEAGYPSQTGSAVQPWDASPGAQPAGEEQAAAYEALLRTFTGQPWWAGVFWWTWTVQHVHHVDPPQSVGFSVQGKPAESVLRRWWAGVPGAAENEPSGR</sequence>
<dbReference type="Gene3D" id="3.20.20.80">
    <property type="entry name" value="Glycosidases"/>
    <property type="match status" value="1"/>
</dbReference>